<feature type="transmembrane region" description="Helical" evidence="1">
    <location>
        <begin position="204"/>
        <end position="222"/>
    </location>
</feature>
<evidence type="ECO:0000256" key="1">
    <source>
        <dbReference type="SAM" id="Phobius"/>
    </source>
</evidence>
<sequence length="449" mass="53043">MLKRINYYINNHTLKALFFSLIILRLIVLFLYGSVTIFPDSKAYIALGNRLLELNLTDYSGRRTPGFPFLIAISNNILGITVAIQLILGVIGSYFFYDLVRLKTHLKTFAFTATLCLNLFIHFIFFEFAILTEALSVFLIILMFWYIERYKLLKFDTPVKHYFIISFIFSWLYLIKPFYIYFPVGFTLFYIVNIIINKKTKTDLLLKSICILIVPLVSYYSWNMVNKKNTGYFNNTFYLGLNLSQLATTFFDKAPEEDKLIRDIFVKHRDSINKVKPFDLPMSVWYAYDELLEKTRLSEQDLCNELGRISKNLFKNHPDLYVKQAIISWTLFWGYGETLLINREKFNSEYFKFFILIIWNGFIKYLLILFYVLFLLFSIKKLFLFFKSKCIVYDFDLLVICIVLCGSIAQALVVYGSNSRYAFPYLPLIVYFVLVKLNRLKSIKNINYV</sequence>
<reference evidence="3" key="1">
    <citation type="journal article" date="2019" name="Int. J. Syst. Evol. Microbiol.">
        <title>The Global Catalogue of Microorganisms (GCM) 10K type strain sequencing project: providing services to taxonomists for standard genome sequencing and annotation.</title>
        <authorList>
            <consortium name="The Broad Institute Genomics Platform"/>
            <consortium name="The Broad Institute Genome Sequencing Center for Infectious Disease"/>
            <person name="Wu L."/>
            <person name="Ma J."/>
        </authorList>
    </citation>
    <scope>NUCLEOTIDE SEQUENCE [LARGE SCALE GENOMIC DNA]</scope>
    <source>
        <strain evidence="3">JCM 18285</strain>
    </source>
</reference>
<feature type="transmembrane region" description="Helical" evidence="1">
    <location>
        <begin position="108"/>
        <end position="124"/>
    </location>
</feature>
<feature type="transmembrane region" description="Helical" evidence="1">
    <location>
        <begin position="421"/>
        <end position="437"/>
    </location>
</feature>
<dbReference type="Proteomes" id="UP001501302">
    <property type="component" value="Unassembled WGS sequence"/>
</dbReference>
<evidence type="ECO:0008006" key="4">
    <source>
        <dbReference type="Google" id="ProtNLM"/>
    </source>
</evidence>
<keyword evidence="1" id="KW-1133">Transmembrane helix</keyword>
<organism evidence="2 3">
    <name type="scientific">Algibacter agarivorans</name>
    <dbReference type="NCBI Taxonomy" id="1109741"/>
    <lineage>
        <taxon>Bacteria</taxon>
        <taxon>Pseudomonadati</taxon>
        <taxon>Bacteroidota</taxon>
        <taxon>Flavobacteriia</taxon>
        <taxon>Flavobacteriales</taxon>
        <taxon>Flavobacteriaceae</taxon>
        <taxon>Algibacter</taxon>
    </lineage>
</organism>
<proteinExistence type="predicted"/>
<dbReference type="EMBL" id="BAABJJ010000019">
    <property type="protein sequence ID" value="GAA4943495.1"/>
    <property type="molecule type" value="Genomic_DNA"/>
</dbReference>
<feature type="transmembrane region" description="Helical" evidence="1">
    <location>
        <begin position="130"/>
        <end position="147"/>
    </location>
</feature>
<feature type="transmembrane region" description="Helical" evidence="1">
    <location>
        <begin position="69"/>
        <end position="96"/>
    </location>
</feature>
<keyword evidence="3" id="KW-1185">Reference proteome</keyword>
<accession>A0ABP9GI41</accession>
<comment type="caution">
    <text evidence="2">The sequence shown here is derived from an EMBL/GenBank/DDBJ whole genome shotgun (WGS) entry which is preliminary data.</text>
</comment>
<feature type="transmembrane region" description="Helical" evidence="1">
    <location>
        <begin position="353"/>
        <end position="379"/>
    </location>
</feature>
<protein>
    <recommendedName>
        <fullName evidence="4">Dolichyl-phosphate-mannose-protein mannosyltransferase</fullName>
    </recommendedName>
</protein>
<feature type="transmembrane region" description="Helical" evidence="1">
    <location>
        <begin position="180"/>
        <end position="197"/>
    </location>
</feature>
<keyword evidence="1" id="KW-0472">Membrane</keyword>
<feature type="transmembrane region" description="Helical" evidence="1">
    <location>
        <begin position="391"/>
        <end position="415"/>
    </location>
</feature>
<keyword evidence="1" id="KW-0812">Transmembrane</keyword>
<evidence type="ECO:0000313" key="3">
    <source>
        <dbReference type="Proteomes" id="UP001501302"/>
    </source>
</evidence>
<dbReference type="RefSeq" id="WP_345191281.1">
    <property type="nucleotide sequence ID" value="NZ_BAABJJ010000019.1"/>
</dbReference>
<feature type="transmembrane region" description="Helical" evidence="1">
    <location>
        <begin position="12"/>
        <end position="32"/>
    </location>
</feature>
<gene>
    <name evidence="2" type="ORF">GCM10023314_15700</name>
</gene>
<evidence type="ECO:0000313" key="2">
    <source>
        <dbReference type="EMBL" id="GAA4943495.1"/>
    </source>
</evidence>
<feature type="transmembrane region" description="Helical" evidence="1">
    <location>
        <begin position="159"/>
        <end position="174"/>
    </location>
</feature>
<name>A0ABP9GI41_9FLAO</name>